<keyword evidence="6" id="KW-1185">Reference proteome</keyword>
<dbReference type="Gene3D" id="3.20.20.80">
    <property type="entry name" value="Glycosidases"/>
    <property type="match status" value="2"/>
</dbReference>
<dbReference type="CDD" id="cd11339">
    <property type="entry name" value="AmyAc_bac_CMD_like_2"/>
    <property type="match status" value="1"/>
</dbReference>
<dbReference type="SMART" id="SM00642">
    <property type="entry name" value="Aamy"/>
    <property type="match status" value="1"/>
</dbReference>
<comment type="cofactor">
    <cofactor evidence="1">
        <name>Ca(2+)</name>
        <dbReference type="ChEBI" id="CHEBI:29108"/>
    </cofactor>
</comment>
<dbReference type="EC" id="2.4.1.19" evidence="5"/>
<evidence type="ECO:0000313" key="5">
    <source>
        <dbReference type="EMBL" id="OOM74392.1"/>
    </source>
</evidence>
<keyword evidence="3" id="KW-0732">Signal</keyword>
<dbReference type="InterPro" id="IPR003343">
    <property type="entry name" value="Big_2"/>
</dbReference>
<accession>A0A1S8T9N8</accession>
<dbReference type="Gene3D" id="2.60.40.1080">
    <property type="match status" value="1"/>
</dbReference>
<keyword evidence="2" id="KW-0479">Metal-binding</keyword>
<proteinExistence type="predicted"/>
<evidence type="ECO:0000259" key="4">
    <source>
        <dbReference type="SMART" id="SM00642"/>
    </source>
</evidence>
<dbReference type="GO" id="GO:0005975">
    <property type="term" value="P:carbohydrate metabolic process"/>
    <property type="evidence" value="ECO:0007669"/>
    <property type="project" value="InterPro"/>
</dbReference>
<dbReference type="Gene3D" id="2.60.40.10">
    <property type="entry name" value="Immunoglobulins"/>
    <property type="match status" value="2"/>
</dbReference>
<evidence type="ECO:0000256" key="2">
    <source>
        <dbReference type="ARBA" id="ARBA00022723"/>
    </source>
</evidence>
<dbReference type="PANTHER" id="PTHR10357:SF215">
    <property type="entry name" value="ALPHA-AMYLASE 1"/>
    <property type="match status" value="1"/>
</dbReference>
<dbReference type="Proteomes" id="UP000190890">
    <property type="component" value="Unassembled WGS sequence"/>
</dbReference>
<feature type="domain" description="Glycosyl hydrolase family 13 catalytic" evidence="4">
    <location>
        <begin position="499"/>
        <end position="996"/>
    </location>
</feature>
<dbReference type="GO" id="GO:0046872">
    <property type="term" value="F:metal ion binding"/>
    <property type="evidence" value="ECO:0007669"/>
    <property type="project" value="UniProtKB-KW"/>
</dbReference>
<gene>
    <name evidence="5" type="primary">cgt</name>
    <name evidence="5" type="ORF">CLPUN_39400</name>
</gene>
<keyword evidence="5" id="KW-0808">Transferase</keyword>
<organism evidence="5 6">
    <name type="scientific">Clostridium puniceum</name>
    <dbReference type="NCBI Taxonomy" id="29367"/>
    <lineage>
        <taxon>Bacteria</taxon>
        <taxon>Bacillati</taxon>
        <taxon>Bacillota</taxon>
        <taxon>Clostridia</taxon>
        <taxon>Eubacteriales</taxon>
        <taxon>Clostridiaceae</taxon>
        <taxon>Clostridium</taxon>
    </lineage>
</organism>
<reference evidence="5 6" key="1">
    <citation type="submission" date="2016-05" db="EMBL/GenBank/DDBJ databases">
        <title>Microbial solvent formation.</title>
        <authorList>
            <person name="Poehlein A."/>
            <person name="Montoya Solano J.D."/>
            <person name="Flitsch S."/>
            <person name="Krabben P."/>
            <person name="Duerre P."/>
            <person name="Daniel R."/>
        </authorList>
    </citation>
    <scope>NUCLEOTIDE SEQUENCE [LARGE SCALE GENOMIC DNA]</scope>
    <source>
        <strain evidence="5 6">DSM 2619</strain>
    </source>
</reference>
<dbReference type="Pfam" id="PF00128">
    <property type="entry name" value="Alpha-amylase"/>
    <property type="match status" value="1"/>
</dbReference>
<dbReference type="InterPro" id="IPR006047">
    <property type="entry name" value="GH13_cat_dom"/>
</dbReference>
<dbReference type="Pfam" id="PF13290">
    <property type="entry name" value="CHB_HEX_C_1"/>
    <property type="match status" value="2"/>
</dbReference>
<dbReference type="EMBL" id="LZZM01000200">
    <property type="protein sequence ID" value="OOM74392.1"/>
    <property type="molecule type" value="Genomic_DNA"/>
</dbReference>
<dbReference type="SUPFAM" id="SSF51445">
    <property type="entry name" value="(Trans)glycosidases"/>
    <property type="match status" value="1"/>
</dbReference>
<dbReference type="STRING" id="29367.CLPUN_39400"/>
<dbReference type="InterPro" id="IPR059177">
    <property type="entry name" value="GH29D-like_dom"/>
</dbReference>
<name>A0A1S8T9N8_9CLOT</name>
<evidence type="ECO:0000256" key="1">
    <source>
        <dbReference type="ARBA" id="ARBA00001913"/>
    </source>
</evidence>
<protein>
    <submittedName>
        <fullName evidence="5">Cyclomaltodextrin glucanotransferase</fullName>
        <ecNumber evidence="5">2.4.1.19</ecNumber>
    </submittedName>
</protein>
<dbReference type="OrthoDB" id="9805159at2"/>
<keyword evidence="5" id="KW-0328">Glycosyltransferase</keyword>
<sequence>MKKCFFEKLSLFIMAMFLSVIITESCPINTQVAFAATPNLIIHCKKPADWSKVNIYYYSNNTTVPSWPGTGMTSEGSDWYTYTITGLSDANVIFNDGSGIQVPGAGKPGFAVTTESWYKDGQMYTQNPEQVMIKSIAINSSSSATIGESIVLTSIVTYSDGSEKQEDLNWSISDSTLADLSTNSGKSVSVTALKKGSVTVTASKGMLTTQKTINISEISKNSIKVYFQSPWSTAKIYYWSTVPSVPPISWPGVDMASEGNGWYSYIFNGATSTNLIFNNGSGSKTSDLSRSSGIWYYSNNVWSDKDPRIDTTVPIITASPDSGKIGGTSLEVILTVNDNVDTNPKIYYTIDGTDPIVGDNLYTGSIKITKDTTIKAIAIDNSNNKSKIYTFSYLLGQDVIPPTVTANVPAGRYATAKDVILTVSDNKDSTPKLYFTTNGTAPYINDNYLYKGQAIHVDKFTHIYTITVDEAGNTTENHFIYNIGNTPDNVDFRKETIYFVITPRFYDGDPSNNVHGWDDAQAKNPDTDPAWRGDFLGLTEKLDYIKALGFSAIWVTPPVKNASGYDYHGYHAINFNEIDPRYKTRYDASAEEAYQKFIIAAHSKGLKVIQDIVLNHTSNFGEENLFPLFNRVAPTSLNDTAASSLKNILSPLLPSNYDTLTPALQYSTRINAMKEDSNDPNHIYHHEKSLSWESYSVQTGQIAGDCVDLNTENPTVSKYLVDSYKKYIDMGVDSFRIDTVKHVSRLTFNNEFIPQLKAAGGEGFYMFGEACTRVREVWNHDTPAISVPFYTWKESKNYPWGDRVTNEASTLQNYNDNSSTVGQPTSTNAILNGNTYHIPDYSKKSGLDVIDFPMHWNFANARDAFRVAIDGDSAYNDATWNVTYVDSHDYAPDGAPENQRFSLGQDVWAENLSLIFTFRGIPTILYGSEIEFQKGKPIDVGPNAPLSETGRAYFGDKIQGNVQTTDYGVYSNATGTMADTLNYPLAQHIIRLNRIRRAVPALQMGEYSVQNVTGDGMSFKRRYTDVSSGVDSFALITISGNATFTNIPNGKYVDAVTGQIINVTNGTLKAACSGKGNLRVFVLDEPNNSAPGKIGTDTKYLY</sequence>
<dbReference type="AlphaFoldDB" id="A0A1S8T9N8"/>
<dbReference type="RefSeq" id="WP_077848923.1">
    <property type="nucleotide sequence ID" value="NZ_LZZM01000200.1"/>
</dbReference>
<dbReference type="GO" id="GO:0043895">
    <property type="term" value="F:cyclomaltodextrin glucanotransferase activity"/>
    <property type="evidence" value="ECO:0007669"/>
    <property type="project" value="UniProtKB-EC"/>
</dbReference>
<dbReference type="Pfam" id="PF16738">
    <property type="entry name" value="CBM26"/>
    <property type="match status" value="2"/>
</dbReference>
<dbReference type="Pfam" id="PF02368">
    <property type="entry name" value="Big_2"/>
    <property type="match status" value="1"/>
</dbReference>
<dbReference type="InterPro" id="IPR017853">
    <property type="entry name" value="GH"/>
</dbReference>
<evidence type="ECO:0000256" key="3">
    <source>
        <dbReference type="ARBA" id="ARBA00022729"/>
    </source>
</evidence>
<comment type="caution">
    <text evidence="5">The sequence shown here is derived from an EMBL/GenBank/DDBJ whole genome shotgun (WGS) entry which is preliminary data.</text>
</comment>
<dbReference type="InterPro" id="IPR031965">
    <property type="entry name" value="CBM26"/>
</dbReference>
<evidence type="ECO:0000313" key="6">
    <source>
        <dbReference type="Proteomes" id="UP000190890"/>
    </source>
</evidence>
<dbReference type="InterPro" id="IPR013783">
    <property type="entry name" value="Ig-like_fold"/>
</dbReference>
<dbReference type="PANTHER" id="PTHR10357">
    <property type="entry name" value="ALPHA-AMYLASE FAMILY MEMBER"/>
    <property type="match status" value="1"/>
</dbReference>